<protein>
    <submittedName>
        <fullName evidence="1">Uncharacterized protein</fullName>
    </submittedName>
</protein>
<reference evidence="1" key="1">
    <citation type="journal article" date="2025" name="Int. J. Syst. Evol. Microbiol.">
        <title>Inconstantimicrobium mannanitabidum sp. nov., a novel member of the family Clostridiaceae isolated from anoxic soil under the treatment of reductive soil disinfestation.</title>
        <authorList>
            <person name="Ueki A."/>
            <person name="Tonouchi A."/>
            <person name="Honma S."/>
            <person name="Kaku N."/>
            <person name="Ueki K."/>
        </authorList>
    </citation>
    <scope>NUCLEOTIDE SEQUENCE</scope>
    <source>
        <strain evidence="1">TW13</strain>
    </source>
</reference>
<organism evidence="1 2">
    <name type="scientific">Inconstantimicrobium mannanitabidum</name>
    <dbReference type="NCBI Taxonomy" id="1604901"/>
    <lineage>
        <taxon>Bacteria</taxon>
        <taxon>Bacillati</taxon>
        <taxon>Bacillota</taxon>
        <taxon>Clostridia</taxon>
        <taxon>Eubacteriales</taxon>
        <taxon>Clostridiaceae</taxon>
        <taxon>Inconstantimicrobium</taxon>
    </lineage>
</organism>
<keyword evidence="2" id="KW-1185">Reference proteome</keyword>
<dbReference type="EMBL" id="BROD01000001">
    <property type="protein sequence ID" value="GKX66649.1"/>
    <property type="molecule type" value="Genomic_DNA"/>
</dbReference>
<comment type="caution">
    <text evidence="1">The sequence shown here is derived from an EMBL/GenBank/DDBJ whole genome shotgun (WGS) entry which is preliminary data.</text>
</comment>
<sequence length="392" mass="46177">MEAYKNINSINEVKEVLHNFQELYTHKDISQIEGFVNDTFSLNDGLTVLGSGMNQWCFNVDDIKELIKSHFDPKDNYWREIDFKFEKAKIFANEDVAWVVSIGNIRNTLFEESQIESTISRVKDILMKENKSKENALDATRKIARTLREIDKGENYVWPFRFTCVLIKENDTWKFHQMQFSFDSESWRYRLTDKNYDRSIFEIPKGNSSEEIKEIRKVLQVFQDGYTKRDLNYVDEYMKEVFLDDEDLVVIGTDAEELCLGIDATRGIIKSDWEYWGDFKFNVEEAIISVNGDVAYFTTKAILSRSISNETILKWISNQAKYTFESQVASKQKLMEVLFDTIDFLYESERGEIFITPMRFSGVLVKNARRWLIQHVQYSDYAESMPEVRIES</sequence>
<gene>
    <name evidence="1" type="ORF">rsdtw13_19070</name>
</gene>
<name>A0ACB5RD27_9CLOT</name>
<evidence type="ECO:0000313" key="2">
    <source>
        <dbReference type="Proteomes" id="UP001058074"/>
    </source>
</evidence>
<evidence type="ECO:0000313" key="1">
    <source>
        <dbReference type="EMBL" id="GKX66649.1"/>
    </source>
</evidence>
<dbReference type="Proteomes" id="UP001058074">
    <property type="component" value="Unassembled WGS sequence"/>
</dbReference>
<accession>A0ACB5RD27</accession>
<proteinExistence type="predicted"/>